<dbReference type="GO" id="GO:0005509">
    <property type="term" value="F:calcium ion binding"/>
    <property type="evidence" value="ECO:0007669"/>
    <property type="project" value="InterPro"/>
</dbReference>
<organism evidence="4 5">
    <name type="scientific">Phyllotreta striolata</name>
    <name type="common">Striped flea beetle</name>
    <name type="synonym">Crioceris striolata</name>
    <dbReference type="NCBI Taxonomy" id="444603"/>
    <lineage>
        <taxon>Eukaryota</taxon>
        <taxon>Metazoa</taxon>
        <taxon>Ecdysozoa</taxon>
        <taxon>Arthropoda</taxon>
        <taxon>Hexapoda</taxon>
        <taxon>Insecta</taxon>
        <taxon>Pterygota</taxon>
        <taxon>Neoptera</taxon>
        <taxon>Endopterygota</taxon>
        <taxon>Coleoptera</taxon>
        <taxon>Polyphaga</taxon>
        <taxon>Cucujiformia</taxon>
        <taxon>Chrysomeloidea</taxon>
        <taxon>Chrysomelidae</taxon>
        <taxon>Galerucinae</taxon>
        <taxon>Alticini</taxon>
        <taxon>Phyllotreta</taxon>
    </lineage>
</organism>
<dbReference type="SUPFAM" id="SSF47473">
    <property type="entry name" value="EF-hand"/>
    <property type="match status" value="1"/>
</dbReference>
<evidence type="ECO:0000259" key="3">
    <source>
        <dbReference type="PROSITE" id="PS50222"/>
    </source>
</evidence>
<dbReference type="CDD" id="cd00051">
    <property type="entry name" value="EFh"/>
    <property type="match status" value="1"/>
</dbReference>
<accession>A0A9N9TX52</accession>
<feature type="domain" description="EF-hand" evidence="3">
    <location>
        <begin position="90"/>
        <end position="125"/>
    </location>
</feature>
<dbReference type="GO" id="GO:0016460">
    <property type="term" value="C:myosin II complex"/>
    <property type="evidence" value="ECO:0007669"/>
    <property type="project" value="TreeGrafter"/>
</dbReference>
<dbReference type="FunFam" id="1.10.238.10:FF:000178">
    <property type="entry name" value="Calmodulin-2 A"/>
    <property type="match status" value="1"/>
</dbReference>
<keyword evidence="2" id="KW-0106">Calcium</keyword>
<keyword evidence="1" id="KW-0677">Repeat</keyword>
<dbReference type="Proteomes" id="UP001153712">
    <property type="component" value="Chromosome 9"/>
</dbReference>
<evidence type="ECO:0000256" key="2">
    <source>
        <dbReference type="ARBA" id="ARBA00022837"/>
    </source>
</evidence>
<dbReference type="EMBL" id="OU900102">
    <property type="protein sequence ID" value="CAG9865189.1"/>
    <property type="molecule type" value="Genomic_DNA"/>
</dbReference>
<feature type="domain" description="EF-hand" evidence="3">
    <location>
        <begin position="53"/>
        <end position="88"/>
    </location>
</feature>
<dbReference type="SMART" id="SM00054">
    <property type="entry name" value="EFh"/>
    <property type="match status" value="4"/>
</dbReference>
<name>A0A9N9TX52_PHYSR</name>
<evidence type="ECO:0000256" key="1">
    <source>
        <dbReference type="ARBA" id="ARBA00022737"/>
    </source>
</evidence>
<keyword evidence="5" id="KW-1185">Reference proteome</keyword>
<dbReference type="OrthoDB" id="26525at2759"/>
<proteinExistence type="predicted"/>
<dbReference type="InterPro" id="IPR002048">
    <property type="entry name" value="EF_hand_dom"/>
</dbReference>
<protein>
    <recommendedName>
        <fullName evidence="3">EF-hand domain-containing protein</fullName>
    </recommendedName>
</protein>
<dbReference type="InterPro" id="IPR018247">
    <property type="entry name" value="EF_Hand_1_Ca_BS"/>
</dbReference>
<dbReference type="PROSITE" id="PS50222">
    <property type="entry name" value="EF_HAND_2"/>
    <property type="match status" value="3"/>
</dbReference>
<reference evidence="4" key="1">
    <citation type="submission" date="2022-01" db="EMBL/GenBank/DDBJ databases">
        <authorList>
            <person name="King R."/>
        </authorList>
    </citation>
    <scope>NUCLEOTIDE SEQUENCE</scope>
</reference>
<dbReference type="Gene3D" id="1.10.238.10">
    <property type="entry name" value="EF-hand"/>
    <property type="match status" value="2"/>
</dbReference>
<evidence type="ECO:0000313" key="5">
    <source>
        <dbReference type="Proteomes" id="UP001153712"/>
    </source>
</evidence>
<dbReference type="PANTHER" id="PTHR23048">
    <property type="entry name" value="MYOSIN LIGHT CHAIN 1, 3"/>
    <property type="match status" value="1"/>
</dbReference>
<gene>
    <name evidence="4" type="ORF">PHYEVI_LOCUS11432</name>
</gene>
<dbReference type="PROSITE" id="PS00018">
    <property type="entry name" value="EF_HAND_1"/>
    <property type="match status" value="1"/>
</dbReference>
<dbReference type="InterPro" id="IPR011992">
    <property type="entry name" value="EF-hand-dom_pair"/>
</dbReference>
<sequence>MEDDEEEAPQRREFNKKEIADFQDAFKLFDRDQDGLVNYKEFSTLMKAFGQKYEDLDLSDMFTEADEADSGLINFEQFVKILEYYYREEFSLEDLLNSFKAFDKDNLGYLDRADFKEIMMDYGDKMTEGEFVDFMATADPSNEGIIRYEALANAIYSFLIE</sequence>
<dbReference type="Pfam" id="PF13499">
    <property type="entry name" value="EF-hand_7"/>
    <property type="match status" value="2"/>
</dbReference>
<dbReference type="PANTHER" id="PTHR23048:SF0">
    <property type="entry name" value="CALMODULIN LIKE 3"/>
    <property type="match status" value="1"/>
</dbReference>
<evidence type="ECO:0000313" key="4">
    <source>
        <dbReference type="EMBL" id="CAG9865189.1"/>
    </source>
</evidence>
<dbReference type="AlphaFoldDB" id="A0A9N9TX52"/>
<dbReference type="InterPro" id="IPR050230">
    <property type="entry name" value="CALM/Myosin/TropC-like"/>
</dbReference>
<feature type="domain" description="EF-hand" evidence="3">
    <location>
        <begin position="17"/>
        <end position="52"/>
    </location>
</feature>